<accession>A0A9N9MSY7</accession>
<keyword evidence="8 13" id="KW-0812">Transmembrane</keyword>
<keyword evidence="10 13" id="KW-0472">Membrane</keyword>
<dbReference type="GO" id="GO:0004671">
    <property type="term" value="F:protein C-terminal S-isoprenylcysteine carboxyl O-methyltransferase activity"/>
    <property type="evidence" value="ECO:0007669"/>
    <property type="project" value="UniProtKB-EC"/>
</dbReference>
<evidence type="ECO:0000256" key="9">
    <source>
        <dbReference type="ARBA" id="ARBA00022989"/>
    </source>
</evidence>
<proteinExistence type="inferred from homology"/>
<name>A0A9N9MSY7_9CUCU</name>
<feature type="transmembrane region" description="Helical" evidence="13">
    <location>
        <begin position="154"/>
        <end position="172"/>
    </location>
</feature>
<evidence type="ECO:0000256" key="5">
    <source>
        <dbReference type="ARBA" id="ARBA00022603"/>
    </source>
</evidence>
<dbReference type="OrthoDB" id="422086at2759"/>
<keyword evidence="13" id="KW-0256">Endoplasmic reticulum</keyword>
<feature type="transmembrane region" description="Helical" evidence="13">
    <location>
        <begin position="63"/>
        <end position="82"/>
    </location>
</feature>
<dbReference type="Proteomes" id="UP001152799">
    <property type="component" value="Chromosome 4"/>
</dbReference>
<feature type="transmembrane region" description="Helical" evidence="13">
    <location>
        <begin position="35"/>
        <end position="56"/>
    </location>
</feature>
<evidence type="ECO:0000256" key="1">
    <source>
        <dbReference type="ARBA" id="ARBA00001450"/>
    </source>
</evidence>
<feature type="transmembrane region" description="Helical" evidence="13">
    <location>
        <begin position="88"/>
        <end position="109"/>
    </location>
</feature>
<dbReference type="EMBL" id="OU892280">
    <property type="protein sequence ID" value="CAG9768465.1"/>
    <property type="molecule type" value="Genomic_DNA"/>
</dbReference>
<evidence type="ECO:0000256" key="8">
    <source>
        <dbReference type="ARBA" id="ARBA00022692"/>
    </source>
</evidence>
<dbReference type="EC" id="2.1.1.100" evidence="4 13"/>
<evidence type="ECO:0000256" key="4">
    <source>
        <dbReference type="ARBA" id="ARBA00012151"/>
    </source>
</evidence>
<evidence type="ECO:0000256" key="10">
    <source>
        <dbReference type="ARBA" id="ARBA00023136"/>
    </source>
</evidence>
<keyword evidence="6" id="KW-0808">Transferase</keyword>
<feature type="transmembrane region" description="Helical" evidence="13">
    <location>
        <begin position="12"/>
        <end position="29"/>
    </location>
</feature>
<evidence type="ECO:0000256" key="2">
    <source>
        <dbReference type="ARBA" id="ARBA00004141"/>
    </source>
</evidence>
<protein>
    <recommendedName>
        <fullName evidence="12 13">Protein-S-isoprenylcysteine O-methyltransferase</fullName>
        <ecNumber evidence="4 13">2.1.1.100</ecNumber>
    </recommendedName>
</protein>
<evidence type="ECO:0000256" key="3">
    <source>
        <dbReference type="ARBA" id="ARBA00009140"/>
    </source>
</evidence>
<evidence type="ECO:0000313" key="14">
    <source>
        <dbReference type="EMBL" id="CAG9768465.1"/>
    </source>
</evidence>
<evidence type="ECO:0000256" key="7">
    <source>
        <dbReference type="ARBA" id="ARBA00022691"/>
    </source>
</evidence>
<reference evidence="14" key="1">
    <citation type="submission" date="2022-01" db="EMBL/GenBank/DDBJ databases">
        <authorList>
            <person name="King R."/>
        </authorList>
    </citation>
    <scope>NUCLEOTIDE SEQUENCE</scope>
</reference>
<dbReference type="PANTHER" id="PTHR12714:SF9">
    <property type="entry name" value="PROTEIN-S-ISOPRENYLCYSTEINE O-METHYLTRANSFERASE"/>
    <property type="match status" value="1"/>
</dbReference>
<dbReference type="InterPro" id="IPR025770">
    <property type="entry name" value="PPMT_MeTrfase"/>
</dbReference>
<keyword evidence="5 13" id="KW-0489">Methyltransferase</keyword>
<keyword evidence="7 13" id="KW-0949">S-adenosyl-L-methionine</keyword>
<keyword evidence="9 13" id="KW-1133">Transmembrane helix</keyword>
<dbReference type="AlphaFoldDB" id="A0A9N9MSY7"/>
<organism evidence="14 15">
    <name type="scientific">Ceutorhynchus assimilis</name>
    <name type="common">cabbage seed weevil</name>
    <dbReference type="NCBI Taxonomy" id="467358"/>
    <lineage>
        <taxon>Eukaryota</taxon>
        <taxon>Metazoa</taxon>
        <taxon>Ecdysozoa</taxon>
        <taxon>Arthropoda</taxon>
        <taxon>Hexapoda</taxon>
        <taxon>Insecta</taxon>
        <taxon>Pterygota</taxon>
        <taxon>Neoptera</taxon>
        <taxon>Endopterygota</taxon>
        <taxon>Coleoptera</taxon>
        <taxon>Polyphaga</taxon>
        <taxon>Cucujiformia</taxon>
        <taxon>Curculionidae</taxon>
        <taxon>Ceutorhynchinae</taxon>
        <taxon>Ceutorhynchus</taxon>
    </lineage>
</organism>
<comment type="catalytic activity">
    <reaction evidence="1 13">
        <text>[protein]-C-terminal S-[(2E,6E)-farnesyl]-L-cysteine + S-adenosyl-L-methionine = [protein]-C-terminal S-[(2E,6E)-farnesyl]-L-cysteine methyl ester + S-adenosyl-L-homocysteine</text>
        <dbReference type="Rhea" id="RHEA:21672"/>
        <dbReference type="Rhea" id="RHEA-COMP:12125"/>
        <dbReference type="Rhea" id="RHEA-COMP:12126"/>
        <dbReference type="ChEBI" id="CHEBI:57856"/>
        <dbReference type="ChEBI" id="CHEBI:59789"/>
        <dbReference type="ChEBI" id="CHEBI:90510"/>
        <dbReference type="ChEBI" id="CHEBI:90511"/>
        <dbReference type="EC" id="2.1.1.100"/>
    </reaction>
</comment>
<evidence type="ECO:0000256" key="13">
    <source>
        <dbReference type="RuleBase" id="RU362022"/>
    </source>
</evidence>
<dbReference type="PROSITE" id="PS51564">
    <property type="entry name" value="SAM_ICMT"/>
    <property type="match status" value="1"/>
</dbReference>
<sequence>MPSPTRVCIEHFLGSFLVISVMGALNYYYNLSSFGINAFIFSVSGLMIFTLIWISFTDQVFEISWRSAMLGGFFSMGIYIFLTSPQHIKIFGLYMSVMAFFHFTEFLSISIIQPSKVSKDSFVINHSPQYTMAAVTSWIEFFIEAYFWPGLKQYFCYVSYIGLALCIAGECLRKLAMLTARGNFNHLVQCEKAKDHVLVTGGIYSLFRHPSYVGWFYWAIGTQLILVNPICLPAYIFASWSFFKSRIYIEEITLLNFFGQQYVDYQKIVGTGIPFIKGYQI</sequence>
<dbReference type="Gene3D" id="1.20.120.1630">
    <property type="match status" value="1"/>
</dbReference>
<dbReference type="PANTHER" id="PTHR12714">
    <property type="entry name" value="PROTEIN-S ISOPRENYLCYSTEINE O-METHYLTRANSFERASE"/>
    <property type="match status" value="1"/>
</dbReference>
<dbReference type="GO" id="GO:0032259">
    <property type="term" value="P:methylation"/>
    <property type="evidence" value="ECO:0007669"/>
    <property type="project" value="UniProtKB-KW"/>
</dbReference>
<dbReference type="InterPro" id="IPR007269">
    <property type="entry name" value="ICMT_MeTrfase"/>
</dbReference>
<comment type="similarity">
    <text evidence="3 13">Belongs to the class VI-like SAM-binding methyltransferase superfamily. Isoprenylcysteine carboxyl methyltransferase family.</text>
</comment>
<dbReference type="GO" id="GO:0005789">
    <property type="term" value="C:endoplasmic reticulum membrane"/>
    <property type="evidence" value="ECO:0007669"/>
    <property type="project" value="UniProtKB-SubCell"/>
</dbReference>
<comment type="function">
    <text evidence="11">Catalyzes the post-translational methylation of isoprenylated C-terminal cysteine residues.</text>
</comment>
<keyword evidence="15" id="KW-1185">Reference proteome</keyword>
<evidence type="ECO:0000313" key="15">
    <source>
        <dbReference type="Proteomes" id="UP001152799"/>
    </source>
</evidence>
<gene>
    <name evidence="14" type="ORF">CEUTPL_LOCUS9003</name>
</gene>
<comment type="subcellular location">
    <subcellularLocation>
        <location evidence="13">Endoplasmic reticulum membrane</location>
        <topology evidence="13">Multi-pass membrane protein</topology>
    </subcellularLocation>
    <subcellularLocation>
        <location evidence="2">Membrane</location>
        <topology evidence="2">Multi-pass membrane protein</topology>
    </subcellularLocation>
</comment>
<feature type="transmembrane region" description="Helical" evidence="13">
    <location>
        <begin position="215"/>
        <end position="238"/>
    </location>
</feature>
<evidence type="ECO:0000256" key="11">
    <source>
        <dbReference type="ARBA" id="ARBA00023572"/>
    </source>
</evidence>
<dbReference type="Pfam" id="PF04140">
    <property type="entry name" value="ICMT"/>
    <property type="match status" value="1"/>
</dbReference>
<evidence type="ECO:0000256" key="12">
    <source>
        <dbReference type="ARBA" id="ARBA00023656"/>
    </source>
</evidence>
<evidence type="ECO:0000256" key="6">
    <source>
        <dbReference type="ARBA" id="ARBA00022679"/>
    </source>
</evidence>